<organism evidence="1 2">
    <name type="scientific">endosymbiont of Galathealinum brachiosum</name>
    <dbReference type="NCBI Taxonomy" id="2200906"/>
    <lineage>
        <taxon>Bacteria</taxon>
        <taxon>Pseudomonadati</taxon>
        <taxon>Pseudomonadota</taxon>
        <taxon>Gammaproteobacteria</taxon>
        <taxon>sulfur-oxidizing symbionts</taxon>
    </lineage>
</organism>
<proteinExistence type="predicted"/>
<evidence type="ECO:0000313" key="1">
    <source>
        <dbReference type="EMBL" id="RDH85956.1"/>
    </source>
</evidence>
<dbReference type="Proteomes" id="UP000254266">
    <property type="component" value="Unassembled WGS sequence"/>
</dbReference>
<name>A0A370DP89_9GAMM</name>
<dbReference type="AlphaFoldDB" id="A0A370DP89"/>
<comment type="caution">
    <text evidence="1">The sequence shown here is derived from an EMBL/GenBank/DDBJ whole genome shotgun (WGS) entry which is preliminary data.</text>
</comment>
<accession>A0A370DP89</accession>
<evidence type="ECO:0000313" key="2">
    <source>
        <dbReference type="Proteomes" id="UP000254266"/>
    </source>
</evidence>
<protein>
    <submittedName>
        <fullName evidence="1">Uncharacterized protein</fullName>
    </submittedName>
</protein>
<keyword evidence="2" id="KW-1185">Reference proteome</keyword>
<dbReference type="EMBL" id="QFXC01000002">
    <property type="protein sequence ID" value="RDH85956.1"/>
    <property type="molecule type" value="Genomic_DNA"/>
</dbReference>
<gene>
    <name evidence="1" type="ORF">DIZ80_00320</name>
</gene>
<reference evidence="1 2" key="1">
    <citation type="journal article" date="2018" name="ISME J.">
        <title>Endosymbiont genomes yield clues of tubeworm success.</title>
        <authorList>
            <person name="Li Y."/>
            <person name="Liles M.R."/>
            <person name="Halanych K.M."/>
        </authorList>
    </citation>
    <scope>NUCLEOTIDE SEQUENCE [LARGE SCALE GENOMIC DNA]</scope>
    <source>
        <strain evidence="1">A1464</strain>
    </source>
</reference>
<sequence>MKIIVFIILIFTITFSLNSVAEIAPTNSELEKWFNSDDELSTEHVNEGELNFLEKTPEIPNFHSINRLSISQESLITGWVLLEQCYENLDPVPVTDIEYQYKSIRNLRITTQQNIEAATVDNKTIHLDTVNKNAKLCIKAEVKILKKMNNTHFSLTNGPFHRQFLDGYYPYHLSLQINYPSSILQLASTSPRNQKGFIVKKEVDMLYIESHFEGKLIIHFMFNKIIANS</sequence>